<keyword evidence="2" id="KW-1185">Reference proteome</keyword>
<gene>
    <name evidence="1" type="ORF">A1OE_20</name>
</gene>
<dbReference type="EMBL" id="CP003539">
    <property type="protein sequence ID" value="AFX98235.1"/>
    <property type="molecule type" value="Genomic_DNA"/>
</dbReference>
<accession>K7YF82</accession>
<proteinExistence type="predicted"/>
<evidence type="ECO:0000313" key="2">
    <source>
        <dbReference type="Proteomes" id="UP000010077"/>
    </source>
</evidence>
<dbReference type="KEGG" id="thal:A1OE_20"/>
<dbReference type="Proteomes" id="UP000010077">
    <property type="component" value="Chromosome"/>
</dbReference>
<protein>
    <submittedName>
        <fullName evidence="1">Uncharacterized protein</fullName>
    </submittedName>
</protein>
<name>K7YF82_9PROT</name>
<dbReference type="HOGENOM" id="CLU_3325970_0_0_5"/>
<reference evidence="1 2" key="1">
    <citation type="journal article" date="2012" name="Proc. Natl. Acad. Sci. U.S.A.">
        <title>Genome streamlining and chemical defense in a coral reef symbiosis.</title>
        <authorList>
            <person name="Kwan J.C."/>
            <person name="Donia M.S."/>
            <person name="Han A.W."/>
            <person name="Hirose E."/>
            <person name="Haygood M.G."/>
            <person name="Schmidt E.W."/>
        </authorList>
    </citation>
    <scope>NUCLEOTIDE SEQUENCE [LARGE SCALE GENOMIC DNA]</scope>
    <source>
        <strain evidence="1 2">L2</strain>
    </source>
</reference>
<dbReference type="AlphaFoldDB" id="K7YF82"/>
<evidence type="ECO:0000313" key="1">
    <source>
        <dbReference type="EMBL" id="AFX98235.1"/>
    </source>
</evidence>
<organism evidence="1 2">
    <name type="scientific">Candidatus Endolissoclinum faulkneri L2</name>
    <dbReference type="NCBI Taxonomy" id="1193729"/>
    <lineage>
        <taxon>Bacteria</taxon>
        <taxon>Pseudomonadati</taxon>
        <taxon>Pseudomonadota</taxon>
        <taxon>Alphaproteobacteria</taxon>
        <taxon>Rhodospirillales</taxon>
        <taxon>Rhodospirillaceae</taxon>
        <taxon>Candidatus Endolissoclinum</taxon>
    </lineage>
</organism>
<sequence length="38" mass="4693">MLNKLFYDSRACKRYFYFRLQLNVLSKKQCILICRTKS</sequence>